<dbReference type="AlphaFoldDB" id="A0A8T1PPK2"/>
<dbReference type="Proteomes" id="UP000811609">
    <property type="component" value="Chromosome 8"/>
</dbReference>
<comment type="caution">
    <text evidence="1">The sequence shown here is derived from an EMBL/GenBank/DDBJ whole genome shotgun (WGS) entry which is preliminary data.</text>
</comment>
<dbReference type="EMBL" id="CM031816">
    <property type="protein sequence ID" value="KAG6643663.1"/>
    <property type="molecule type" value="Genomic_DNA"/>
</dbReference>
<accession>A0A8T1PPK2</accession>
<evidence type="ECO:0000313" key="1">
    <source>
        <dbReference type="EMBL" id="KAG6643663.1"/>
    </source>
</evidence>
<evidence type="ECO:0000313" key="2">
    <source>
        <dbReference type="Proteomes" id="UP000811609"/>
    </source>
</evidence>
<sequence>MRLMVRLQHYQFLSFLYSLNLIVSVRLGY</sequence>
<proteinExistence type="predicted"/>
<reference evidence="1" key="1">
    <citation type="submission" date="2020-12" db="EMBL/GenBank/DDBJ databases">
        <title>WGS assembly of Carya illinoinensis cv. Pawnee.</title>
        <authorList>
            <person name="Platts A."/>
            <person name="Shu S."/>
            <person name="Wright S."/>
            <person name="Barry K."/>
            <person name="Edger P."/>
            <person name="Pires J.C."/>
            <person name="Schmutz J."/>
        </authorList>
    </citation>
    <scope>NUCLEOTIDE SEQUENCE</scope>
    <source>
        <tissue evidence="1">Leaf</tissue>
    </source>
</reference>
<organism evidence="1 2">
    <name type="scientific">Carya illinoinensis</name>
    <name type="common">Pecan</name>
    <dbReference type="NCBI Taxonomy" id="32201"/>
    <lineage>
        <taxon>Eukaryota</taxon>
        <taxon>Viridiplantae</taxon>
        <taxon>Streptophyta</taxon>
        <taxon>Embryophyta</taxon>
        <taxon>Tracheophyta</taxon>
        <taxon>Spermatophyta</taxon>
        <taxon>Magnoliopsida</taxon>
        <taxon>eudicotyledons</taxon>
        <taxon>Gunneridae</taxon>
        <taxon>Pentapetalae</taxon>
        <taxon>rosids</taxon>
        <taxon>fabids</taxon>
        <taxon>Fagales</taxon>
        <taxon>Juglandaceae</taxon>
        <taxon>Carya</taxon>
    </lineage>
</organism>
<name>A0A8T1PPK2_CARIL</name>
<protein>
    <submittedName>
        <fullName evidence="1">Uncharacterized protein</fullName>
    </submittedName>
</protein>
<keyword evidence="2" id="KW-1185">Reference proteome</keyword>
<gene>
    <name evidence="1" type="ORF">CIPAW_08G001900</name>
</gene>